<organism evidence="4 5">
    <name type="scientific">Lepidothrix coronata</name>
    <name type="common">blue-crowned manakin</name>
    <dbReference type="NCBI Taxonomy" id="321398"/>
    <lineage>
        <taxon>Eukaryota</taxon>
        <taxon>Metazoa</taxon>
        <taxon>Chordata</taxon>
        <taxon>Craniata</taxon>
        <taxon>Vertebrata</taxon>
        <taxon>Euteleostomi</taxon>
        <taxon>Archelosauria</taxon>
        <taxon>Archosauria</taxon>
        <taxon>Dinosauria</taxon>
        <taxon>Saurischia</taxon>
        <taxon>Theropoda</taxon>
        <taxon>Coelurosauria</taxon>
        <taxon>Aves</taxon>
        <taxon>Neognathae</taxon>
        <taxon>Neoaves</taxon>
        <taxon>Telluraves</taxon>
        <taxon>Australaves</taxon>
        <taxon>Passeriformes</taxon>
        <taxon>Pipridae</taxon>
        <taxon>Lepidothrix</taxon>
    </lineage>
</organism>
<dbReference type="InterPro" id="IPR048287">
    <property type="entry name" value="TSPN-like_N"/>
</dbReference>
<protein>
    <submittedName>
        <fullName evidence="5">Collagen alpha-2(XI) chain-like</fullName>
    </submittedName>
</protein>
<proteinExistence type="predicted"/>
<gene>
    <name evidence="5" type="primary">LOC108510475</name>
</gene>
<dbReference type="Proteomes" id="UP000504624">
    <property type="component" value="Unplaced"/>
</dbReference>
<dbReference type="RefSeq" id="XP_017695642.1">
    <property type="nucleotide sequence ID" value="XM_017840153.1"/>
</dbReference>
<feature type="domain" description="Thrombospondin-like N-terminal" evidence="3">
    <location>
        <begin position="1"/>
        <end position="123"/>
    </location>
</feature>
<feature type="non-terminal residue" evidence="5">
    <location>
        <position position="1"/>
    </location>
</feature>
<keyword evidence="1" id="KW-0732">Signal</keyword>
<evidence type="ECO:0000256" key="1">
    <source>
        <dbReference type="ARBA" id="ARBA00022729"/>
    </source>
</evidence>
<evidence type="ECO:0000256" key="2">
    <source>
        <dbReference type="ARBA" id="ARBA00022737"/>
    </source>
</evidence>
<dbReference type="Gene3D" id="2.60.120.200">
    <property type="match status" value="1"/>
</dbReference>
<dbReference type="AlphaFoldDB" id="A0A6J0J9S3"/>
<dbReference type="OrthoDB" id="8939548at2759"/>
<dbReference type="InterPro" id="IPR001791">
    <property type="entry name" value="Laminin_G"/>
</dbReference>
<sequence length="123" mass="13924">PFPREFSVVSVLRAPPGSRPFLLSLYDGDGILRLGLELGSDPQFLYRERRRRLFPQDEPVFRGVDLADGRWHRVSWSVSGGSVALSLDCRRRLTRPLPRGPAPLDSRGIVVVGTRLLDREVFQ</sequence>
<dbReference type="GeneID" id="108510475"/>
<reference evidence="5" key="1">
    <citation type="submission" date="2025-08" db="UniProtKB">
        <authorList>
            <consortium name="RefSeq"/>
        </authorList>
    </citation>
    <scope>IDENTIFICATION</scope>
</reference>
<dbReference type="SMART" id="SM00210">
    <property type="entry name" value="TSPN"/>
    <property type="match status" value="1"/>
</dbReference>
<accession>A0A6J0J9S3</accession>
<keyword evidence="2" id="KW-0677">Repeat</keyword>
<dbReference type="SUPFAM" id="SSF49899">
    <property type="entry name" value="Concanavalin A-like lectins/glucanases"/>
    <property type="match status" value="1"/>
</dbReference>
<evidence type="ECO:0000313" key="5">
    <source>
        <dbReference type="RefSeq" id="XP_017695642.1"/>
    </source>
</evidence>
<dbReference type="InterPro" id="IPR013320">
    <property type="entry name" value="ConA-like_dom_sf"/>
</dbReference>
<evidence type="ECO:0000259" key="3">
    <source>
        <dbReference type="SMART" id="SM00210"/>
    </source>
</evidence>
<keyword evidence="4" id="KW-1185">Reference proteome</keyword>
<feature type="non-terminal residue" evidence="5">
    <location>
        <position position="123"/>
    </location>
</feature>
<name>A0A6J0J9S3_9PASS</name>
<evidence type="ECO:0000313" key="4">
    <source>
        <dbReference type="Proteomes" id="UP000504624"/>
    </source>
</evidence>
<dbReference type="Pfam" id="PF02210">
    <property type="entry name" value="Laminin_G_2"/>
    <property type="match status" value="1"/>
</dbReference>